<dbReference type="Proteomes" id="UP000007523">
    <property type="component" value="Chromosome"/>
</dbReference>
<dbReference type="HOGENOM" id="CLU_1146330_0_0_9"/>
<gene>
    <name evidence="2" type="ORF">PM3016_5781</name>
</gene>
<keyword evidence="3" id="KW-1185">Reference proteome</keyword>
<protein>
    <submittedName>
        <fullName evidence="2">Uncharacterized protein</fullName>
    </submittedName>
</protein>
<dbReference type="RefSeq" id="WP_014371787.1">
    <property type="nucleotide sequence ID" value="NC_016935.1"/>
</dbReference>
<keyword evidence="1" id="KW-0472">Membrane</keyword>
<organism evidence="2 3">
    <name type="scientific">Paenibacillus mucilaginosus 3016</name>
    <dbReference type="NCBI Taxonomy" id="1116391"/>
    <lineage>
        <taxon>Bacteria</taxon>
        <taxon>Bacillati</taxon>
        <taxon>Bacillota</taxon>
        <taxon>Bacilli</taxon>
        <taxon>Bacillales</taxon>
        <taxon>Paenibacillaceae</taxon>
        <taxon>Paenibacillus</taxon>
    </lineage>
</organism>
<feature type="transmembrane region" description="Helical" evidence="1">
    <location>
        <begin position="86"/>
        <end position="106"/>
    </location>
</feature>
<sequence length="242" mass="26605">MLCLWALFLLMGGGYLSFRLMEEINLWGILYLYGAACSIIIDMFVRYLPSYRPLKEGLLYAFFGYCYFPAAGYLSKGAALSAGELFGTLLVTGTLGAITALIFWAGSRLASKHPRTSYLMGIVIPGVLFLSMTIVNDLKIGWKETFSNSTYEAAFDLFNGAREIPVELRKGQTLVFSFLWNVKGGSSTGHHALKPNGGYAVLQTTTDHKTAIRAEEDGVYRIVAKARGGGSGSFKVTWEIRD</sequence>
<keyword evidence="1" id="KW-0812">Transmembrane</keyword>
<accession>H6NM41</accession>
<feature type="transmembrane region" description="Helical" evidence="1">
    <location>
        <begin position="57"/>
        <end position="74"/>
    </location>
</feature>
<evidence type="ECO:0000313" key="2">
    <source>
        <dbReference type="EMBL" id="AFC32459.1"/>
    </source>
</evidence>
<feature type="transmembrane region" description="Helical" evidence="1">
    <location>
        <begin position="24"/>
        <end position="45"/>
    </location>
</feature>
<dbReference type="EMBL" id="CP003235">
    <property type="protein sequence ID" value="AFC32459.1"/>
    <property type="molecule type" value="Genomic_DNA"/>
</dbReference>
<dbReference type="KEGG" id="pmq:PM3016_5781"/>
<dbReference type="STRING" id="1116391.PM3016_5781"/>
<proteinExistence type="predicted"/>
<keyword evidence="1" id="KW-1133">Transmembrane helix</keyword>
<feature type="transmembrane region" description="Helical" evidence="1">
    <location>
        <begin position="118"/>
        <end position="135"/>
    </location>
</feature>
<evidence type="ECO:0000256" key="1">
    <source>
        <dbReference type="SAM" id="Phobius"/>
    </source>
</evidence>
<name>H6NM41_9BACL</name>
<evidence type="ECO:0000313" key="3">
    <source>
        <dbReference type="Proteomes" id="UP000007523"/>
    </source>
</evidence>
<reference evidence="2 3" key="1">
    <citation type="journal article" date="2012" name="J. Bacteriol.">
        <title>Complete Genome Sequence of Paenibacillus mucilaginosus 3016, a Bacterium Functional as Microbial Fertilizer.</title>
        <authorList>
            <person name="Ma M."/>
            <person name="Wang Z."/>
            <person name="Li L."/>
            <person name="Jiang X."/>
            <person name="Guan D."/>
            <person name="Cao F."/>
            <person name="Chen H."/>
            <person name="Wang X."/>
            <person name="Shen D."/>
            <person name="Du B."/>
            <person name="Li J."/>
        </authorList>
    </citation>
    <scope>NUCLEOTIDE SEQUENCE [LARGE SCALE GENOMIC DNA]</scope>
    <source>
        <strain evidence="2 3">3016</strain>
    </source>
</reference>
<dbReference type="AlphaFoldDB" id="H6NM41"/>